<dbReference type="GO" id="GO:0006099">
    <property type="term" value="P:tricarboxylic acid cycle"/>
    <property type="evidence" value="ECO:0007669"/>
    <property type="project" value="UniProtKB-UniRule"/>
</dbReference>
<dbReference type="STRING" id="435908.IDSA_02335"/>
<dbReference type="AlphaFoldDB" id="A0A094L9P1"/>
<comment type="pathway">
    <text evidence="5">Carbohydrate metabolism; tricarboxylic acid cycle; (S)-malate from fumarate: step 1/1.</text>
</comment>
<dbReference type="GO" id="GO:0006106">
    <property type="term" value="P:fumarate metabolic process"/>
    <property type="evidence" value="ECO:0007669"/>
    <property type="project" value="InterPro"/>
</dbReference>
<feature type="domain" description="Fumarase C C-terminal" evidence="8">
    <location>
        <begin position="403"/>
        <end position="456"/>
    </location>
</feature>
<comment type="similarity">
    <text evidence="1 5">Belongs to the class-II fumarase/aspartase family. Fumarase subfamily.</text>
</comment>
<name>A0A094L9P1_9GAMM</name>
<keyword evidence="2 5" id="KW-0963">Cytoplasm</keyword>
<protein>
    <recommendedName>
        <fullName evidence="5">Fumarate hydratase class II</fullName>
        <shortName evidence="5">Fumarase C</shortName>
        <ecNumber evidence="5">4.2.1.2</ecNumber>
    </recommendedName>
    <alternativeName>
        <fullName evidence="5">Aerobic fumarase</fullName>
    </alternativeName>
    <alternativeName>
        <fullName evidence="5">Iron-independent fumarase</fullName>
    </alternativeName>
</protein>
<dbReference type="InterPro" id="IPR018951">
    <property type="entry name" value="Fumarase_C_C"/>
</dbReference>
<dbReference type="PANTHER" id="PTHR11444">
    <property type="entry name" value="ASPARTATEAMMONIA/ARGININOSUCCINATE/ADENYLOSUCCINATE LYASE"/>
    <property type="match status" value="1"/>
</dbReference>
<evidence type="ECO:0000256" key="3">
    <source>
        <dbReference type="ARBA" id="ARBA00022532"/>
    </source>
</evidence>
<comment type="miscellaneous">
    <text evidence="5">There are 2 substrate-binding sites: the catalytic A site, and the non-catalytic B site that may play a role in the transfer of substrate or product between the active site and the solvent. Alternatively, the B site may bind allosteric effectors.</text>
</comment>
<feature type="binding site" evidence="5">
    <location>
        <begin position="319"/>
        <end position="321"/>
    </location>
    <ligand>
        <name>substrate</name>
    </ligand>
</feature>
<feature type="coiled-coil region" evidence="6">
    <location>
        <begin position="49"/>
        <end position="76"/>
    </location>
</feature>
<dbReference type="EC" id="4.2.1.2" evidence="5"/>
<feature type="active site" description="Proton donor/acceptor" evidence="5">
    <location>
        <position position="183"/>
    </location>
</feature>
<feature type="binding site" evidence="5">
    <location>
        <position position="314"/>
    </location>
    <ligand>
        <name>substrate</name>
    </ligand>
</feature>
<feature type="binding site" description="in site B" evidence="5">
    <location>
        <begin position="124"/>
        <end position="127"/>
    </location>
    <ligand>
        <name>substrate</name>
    </ligand>
</feature>
<comment type="function">
    <text evidence="5">Involved in the TCA cycle. Catalyzes the stereospecific interconversion of fumarate to L-malate.</text>
</comment>
<dbReference type="InterPro" id="IPR000362">
    <property type="entry name" value="Fumarate_lyase_fam"/>
</dbReference>
<feature type="binding site" evidence="5">
    <location>
        <begin position="99"/>
        <end position="101"/>
    </location>
    <ligand>
        <name>substrate</name>
    </ligand>
</feature>
<dbReference type="Gene3D" id="1.10.40.30">
    <property type="entry name" value="Fumarase/aspartase (C-terminal domain)"/>
    <property type="match status" value="1"/>
</dbReference>
<evidence type="ECO:0000256" key="5">
    <source>
        <dbReference type="HAMAP-Rule" id="MF_00743"/>
    </source>
</evidence>
<dbReference type="InterPro" id="IPR020557">
    <property type="entry name" value="Fumarate_lyase_CS"/>
</dbReference>
<evidence type="ECO:0000256" key="4">
    <source>
        <dbReference type="ARBA" id="ARBA00023239"/>
    </source>
</evidence>
<dbReference type="eggNOG" id="COG0114">
    <property type="taxonomic scope" value="Bacteria"/>
</dbReference>
<comment type="catalytic activity">
    <reaction evidence="5">
        <text>(S)-malate = fumarate + H2O</text>
        <dbReference type="Rhea" id="RHEA:12460"/>
        <dbReference type="ChEBI" id="CHEBI:15377"/>
        <dbReference type="ChEBI" id="CHEBI:15589"/>
        <dbReference type="ChEBI" id="CHEBI:29806"/>
        <dbReference type="EC" id="4.2.1.2"/>
    </reaction>
</comment>
<dbReference type="Pfam" id="PF10415">
    <property type="entry name" value="FumaraseC_C"/>
    <property type="match status" value="1"/>
</dbReference>
<accession>A0A094L9P1</accession>
<feature type="site" description="Important for catalytic activity" evidence="5">
    <location>
        <position position="326"/>
    </location>
</feature>
<sequence>MTKDTRTETDSMGKIEVPADALWRAQTERARQNFQLSELRFPTSFISALAAVKAAAAQANQQLDILTREQAEAIVKAAEAVIDGDYFQQFPLDIFQTGSGTSTNMNMNEVLTSLARQQSNVDINPNDHVNASQSSNDVIPTAIQVGVALAITKNLIPALNHLQQIIENKASTLTGTVKTGRTHLMDAMPITMAQELQAWKSQIANCQQALEHQLQQLSKLPQGGTAVGTGINAPRQFSQLFCDSLSKRTAQSFKPADNLFTGIAGQEVNLLLSGVLNSLAAVLMKISNDLRWMNSGPLAGLAEISLKALQPGSSIMPGKVNPVIPEAVAMVAAQVAGNHQTISIAAQQGNFQLNVMLPVIAYNQLQSIELLSNACRTLANDAIADFTVNHERLNDALSRNPILVTALNREIGYDKAASIAKQAYKEQRPIIDVAEDMTDLSRQRLKQLLDPEQLTKGGVPGEDDKS</sequence>
<dbReference type="OrthoDB" id="9802809at2"/>
<dbReference type="PRINTS" id="PR00149">
    <property type="entry name" value="FUMRATELYASE"/>
</dbReference>
<feature type="active site" evidence="5">
    <location>
        <position position="313"/>
    </location>
</feature>
<comment type="subunit">
    <text evidence="5">Homotetramer.</text>
</comment>
<dbReference type="InterPro" id="IPR005677">
    <property type="entry name" value="Fum_hydII"/>
</dbReference>
<dbReference type="Gene3D" id="1.10.275.10">
    <property type="entry name" value="Fumarase/aspartase (N-terminal domain)"/>
    <property type="match status" value="1"/>
</dbReference>
<evidence type="ECO:0000256" key="6">
    <source>
        <dbReference type="SAM" id="Coils"/>
    </source>
</evidence>
<dbReference type="InterPro" id="IPR024083">
    <property type="entry name" value="Fumarase/histidase_N"/>
</dbReference>
<dbReference type="Pfam" id="PF00206">
    <property type="entry name" value="Lyase_1"/>
    <property type="match status" value="1"/>
</dbReference>
<organism evidence="9 10">
    <name type="scientific">Pseudidiomarina salinarum</name>
    <dbReference type="NCBI Taxonomy" id="435908"/>
    <lineage>
        <taxon>Bacteria</taxon>
        <taxon>Pseudomonadati</taxon>
        <taxon>Pseudomonadota</taxon>
        <taxon>Gammaproteobacteria</taxon>
        <taxon>Alteromonadales</taxon>
        <taxon>Idiomarinaceae</taxon>
        <taxon>Pseudidiomarina</taxon>
    </lineage>
</organism>
<dbReference type="PRINTS" id="PR00145">
    <property type="entry name" value="ARGSUCLYASE"/>
</dbReference>
<evidence type="ECO:0000259" key="8">
    <source>
        <dbReference type="Pfam" id="PF10415"/>
    </source>
</evidence>
<dbReference type="EMBL" id="JPER01000001">
    <property type="protein sequence ID" value="KFZ31563.1"/>
    <property type="molecule type" value="Genomic_DNA"/>
</dbReference>
<dbReference type="GO" id="GO:0005737">
    <property type="term" value="C:cytoplasm"/>
    <property type="evidence" value="ECO:0007669"/>
    <property type="project" value="UniProtKB-SubCell"/>
</dbReference>
<dbReference type="GO" id="GO:0004333">
    <property type="term" value="F:fumarate hydratase activity"/>
    <property type="evidence" value="ECO:0007669"/>
    <property type="project" value="UniProtKB-UniRule"/>
</dbReference>
<comment type="subcellular location">
    <subcellularLocation>
        <location evidence="5">Cytoplasm</location>
    </subcellularLocation>
</comment>
<keyword evidence="3 5" id="KW-0816">Tricarboxylic acid cycle</keyword>
<dbReference type="InterPro" id="IPR022761">
    <property type="entry name" value="Fumarate_lyase_N"/>
</dbReference>
<evidence type="ECO:0000259" key="7">
    <source>
        <dbReference type="Pfam" id="PF00206"/>
    </source>
</evidence>
<proteinExistence type="inferred from homology"/>
<evidence type="ECO:0000313" key="10">
    <source>
        <dbReference type="Proteomes" id="UP000054363"/>
    </source>
</evidence>
<evidence type="ECO:0000313" key="9">
    <source>
        <dbReference type="EMBL" id="KFZ31563.1"/>
    </source>
</evidence>
<dbReference type="RefSeq" id="WP_034773897.1">
    <property type="nucleotide sequence ID" value="NZ_JPER01000001.1"/>
</dbReference>
<dbReference type="FunFam" id="1.10.40.30:FF:000002">
    <property type="entry name" value="Fumarate hydratase class II"/>
    <property type="match status" value="1"/>
</dbReference>
<keyword evidence="10" id="KW-1185">Reference proteome</keyword>
<reference evidence="9 10" key="1">
    <citation type="submission" date="2014-06" db="EMBL/GenBank/DDBJ databases">
        <title>The draft genome sequence of Idiomarina salinarum ISL-52.</title>
        <authorList>
            <person name="Du J."/>
            <person name="Shao Z."/>
        </authorList>
    </citation>
    <scope>NUCLEOTIDE SEQUENCE [LARGE SCALE GENOMIC DNA]</scope>
    <source>
        <strain evidence="9 10">ISL-52</strain>
    </source>
</reference>
<evidence type="ECO:0000256" key="2">
    <source>
        <dbReference type="ARBA" id="ARBA00022490"/>
    </source>
</evidence>
<feature type="binding site" evidence="5">
    <location>
        <begin position="134"/>
        <end position="136"/>
    </location>
    <ligand>
        <name>substrate</name>
    </ligand>
</feature>
<gene>
    <name evidence="9" type="primary">aspA</name>
    <name evidence="5" type="synonym">fumC</name>
    <name evidence="9" type="ORF">IDSA_02335</name>
</gene>
<dbReference type="FunFam" id="1.20.200.10:FF:000001">
    <property type="entry name" value="Fumarate hydratase, mitochondrial"/>
    <property type="match status" value="1"/>
</dbReference>
<dbReference type="Proteomes" id="UP000054363">
    <property type="component" value="Unassembled WGS sequence"/>
</dbReference>
<dbReference type="Gene3D" id="1.20.200.10">
    <property type="entry name" value="Fumarase/aspartase (Central domain)"/>
    <property type="match status" value="1"/>
</dbReference>
<keyword evidence="4 5" id="KW-0456">Lyase</keyword>
<comment type="caution">
    <text evidence="9">The sequence shown here is derived from an EMBL/GenBank/DDBJ whole genome shotgun (WGS) entry which is preliminary data.</text>
</comment>
<feature type="binding site" evidence="5">
    <location>
        <position position="182"/>
    </location>
    <ligand>
        <name>substrate</name>
    </ligand>
</feature>
<dbReference type="SUPFAM" id="SSF48557">
    <property type="entry name" value="L-aspartase-like"/>
    <property type="match status" value="1"/>
</dbReference>
<dbReference type="FunFam" id="1.10.275.10:FF:000001">
    <property type="entry name" value="Fumarate hydratase, mitochondrial"/>
    <property type="match status" value="1"/>
</dbReference>
<feature type="domain" description="Fumarate lyase N-terminal" evidence="7">
    <location>
        <begin position="13"/>
        <end position="337"/>
    </location>
</feature>
<dbReference type="PANTHER" id="PTHR11444:SF22">
    <property type="entry name" value="FUMARATE HYDRATASE CLASS II"/>
    <property type="match status" value="1"/>
</dbReference>
<keyword evidence="6" id="KW-0175">Coiled coil</keyword>
<dbReference type="HAMAP" id="MF_00743">
    <property type="entry name" value="FumaraseC"/>
    <property type="match status" value="1"/>
</dbReference>
<evidence type="ECO:0000256" key="1">
    <source>
        <dbReference type="ARBA" id="ARBA00009084"/>
    </source>
</evidence>
<dbReference type="InterPro" id="IPR008948">
    <property type="entry name" value="L-Aspartase-like"/>
</dbReference>
<dbReference type="PROSITE" id="PS00163">
    <property type="entry name" value="FUMARATE_LYASES"/>
    <property type="match status" value="1"/>
</dbReference>
<dbReference type="UniPathway" id="UPA00223">
    <property type="reaction ID" value="UER01007"/>
</dbReference>